<feature type="chain" id="PRO_5012120277" evidence="2">
    <location>
        <begin position="27"/>
        <end position="327"/>
    </location>
</feature>
<dbReference type="InterPro" id="IPR018389">
    <property type="entry name" value="DctP_fam"/>
</dbReference>
<name>A0A1T4R9J9_9HYPH</name>
<reference evidence="3 4" key="1">
    <citation type="submission" date="2017-02" db="EMBL/GenBank/DDBJ databases">
        <authorList>
            <person name="Peterson S.W."/>
        </authorList>
    </citation>
    <scope>NUCLEOTIDE SEQUENCE [LARGE SCALE GENOMIC DNA]</scope>
    <source>
        <strain evidence="3 4">USBA 369</strain>
    </source>
</reference>
<dbReference type="Gene3D" id="3.40.190.170">
    <property type="entry name" value="Bacterial extracellular solute-binding protein, family 7"/>
    <property type="match status" value="1"/>
</dbReference>
<dbReference type="EMBL" id="FUXL01000006">
    <property type="protein sequence ID" value="SKA12633.1"/>
    <property type="molecule type" value="Genomic_DNA"/>
</dbReference>
<evidence type="ECO:0000313" key="3">
    <source>
        <dbReference type="EMBL" id="SKA12633.1"/>
    </source>
</evidence>
<dbReference type="InterPro" id="IPR004682">
    <property type="entry name" value="TRAP_DctP"/>
</dbReference>
<dbReference type="PIRSF" id="PIRSF006470">
    <property type="entry name" value="DctB"/>
    <property type="match status" value="1"/>
</dbReference>
<feature type="signal peptide" evidence="2">
    <location>
        <begin position="1"/>
        <end position="26"/>
    </location>
</feature>
<dbReference type="NCBIfam" id="NF037995">
    <property type="entry name" value="TRAP_S1"/>
    <property type="match status" value="1"/>
</dbReference>
<protein>
    <submittedName>
        <fullName evidence="3">Tripartite ATP-independent transporter solute receptor, DctP family</fullName>
    </submittedName>
</protein>
<dbReference type="Pfam" id="PF03480">
    <property type="entry name" value="DctP"/>
    <property type="match status" value="1"/>
</dbReference>
<evidence type="ECO:0000256" key="1">
    <source>
        <dbReference type="ARBA" id="ARBA00022729"/>
    </source>
</evidence>
<dbReference type="InterPro" id="IPR038404">
    <property type="entry name" value="TRAP_DctP_sf"/>
</dbReference>
<dbReference type="Proteomes" id="UP000190135">
    <property type="component" value="Unassembled WGS sequence"/>
</dbReference>
<dbReference type="PANTHER" id="PTHR33376:SF2">
    <property type="entry name" value="DICARBOXYLATE-BINDING PERIPLASMIC PROTEIN"/>
    <property type="match status" value="1"/>
</dbReference>
<dbReference type="RefSeq" id="WP_078708385.1">
    <property type="nucleotide sequence ID" value="NZ_FUXL01000006.1"/>
</dbReference>
<dbReference type="STRING" id="1365950.SAMN05428963_106142"/>
<sequence>MKPFSTASSVCLSLILAGSLIGSAEARNLRLSHNQGEDHPVHKSMQWMADRVSELTGGDLTIEIYPSSQLGTQRESVELVQTGALDMAKTNASELEAFDPIYAVFNVPYVFADRDHFYKVITGKPGKEILQHSRDKGFIGLTYYDGGARSFYANKAINTPADLKGLKVRVQPSPSAIRMIELLGGSATPLPYGELYTALQQGVVDAAENNETALTNSRHGEVAKIFSEDEHTRIPDVLVISTFTWDSLTPDEQKALQQAADESLAFHKDLWAKDIEKARETAKNEMNVEFKEVDKEPFRKATQPFYDEVAGQSEETANLLKEIRDLE</sequence>
<dbReference type="NCBIfam" id="TIGR00787">
    <property type="entry name" value="dctP"/>
    <property type="match status" value="1"/>
</dbReference>
<dbReference type="PANTHER" id="PTHR33376">
    <property type="match status" value="1"/>
</dbReference>
<evidence type="ECO:0000313" key="4">
    <source>
        <dbReference type="Proteomes" id="UP000190135"/>
    </source>
</evidence>
<dbReference type="SUPFAM" id="SSF53850">
    <property type="entry name" value="Periplasmic binding protein-like II"/>
    <property type="match status" value="1"/>
</dbReference>
<gene>
    <name evidence="3" type="ORF">SAMN05428963_106142</name>
</gene>
<accession>A0A1T4R9J9</accession>
<dbReference type="OrthoDB" id="9803763at2"/>
<dbReference type="CDD" id="cd13671">
    <property type="entry name" value="PBP2_TRAP_SBP_like_3"/>
    <property type="match status" value="1"/>
</dbReference>
<keyword evidence="1 2" id="KW-0732">Signal</keyword>
<organism evidence="3 4">
    <name type="scientific">Consotaella salsifontis</name>
    <dbReference type="NCBI Taxonomy" id="1365950"/>
    <lineage>
        <taxon>Bacteria</taxon>
        <taxon>Pseudomonadati</taxon>
        <taxon>Pseudomonadota</taxon>
        <taxon>Alphaproteobacteria</taxon>
        <taxon>Hyphomicrobiales</taxon>
        <taxon>Aurantimonadaceae</taxon>
        <taxon>Consotaella</taxon>
    </lineage>
</organism>
<keyword evidence="3" id="KW-0675">Receptor</keyword>
<evidence type="ECO:0000256" key="2">
    <source>
        <dbReference type="SAM" id="SignalP"/>
    </source>
</evidence>
<dbReference type="GO" id="GO:0030288">
    <property type="term" value="C:outer membrane-bounded periplasmic space"/>
    <property type="evidence" value="ECO:0007669"/>
    <property type="project" value="InterPro"/>
</dbReference>
<keyword evidence="4" id="KW-1185">Reference proteome</keyword>
<proteinExistence type="predicted"/>
<dbReference type="GO" id="GO:0030246">
    <property type="term" value="F:carbohydrate binding"/>
    <property type="evidence" value="ECO:0007669"/>
    <property type="project" value="TreeGrafter"/>
</dbReference>
<dbReference type="GO" id="GO:0055085">
    <property type="term" value="P:transmembrane transport"/>
    <property type="evidence" value="ECO:0007669"/>
    <property type="project" value="InterPro"/>
</dbReference>
<dbReference type="AlphaFoldDB" id="A0A1T4R9J9"/>